<dbReference type="InterPro" id="IPR021239">
    <property type="entry name" value="DUF2625"/>
</dbReference>
<feature type="chain" id="PRO_5047029545" evidence="1">
    <location>
        <begin position="19"/>
        <end position="242"/>
    </location>
</feature>
<evidence type="ECO:0000313" key="3">
    <source>
        <dbReference type="Proteomes" id="UP001596405"/>
    </source>
</evidence>
<sequence length="242" mass="27496">MRNLLLLLFFFMMFQVNGQTMKARSLAELINTQEPGWALVQEWMKDAKNKVEVLPKDQNQAEAALLQAQVTTRSPMGAIVYETGGILVDDGWIRIMGSGSSRLPRSLMAWNKGKSFLQEGEQPSFLLIADDVLGGFFAINAGGLSAEEIGTVFYFSPDNLQWESSGLGYSEFLQFCFSGNLEGFYEGLRWDNWRPEVQQIEGDQGFHFIPYLFTTEGKDINKISRRAVPMEELWLLYYGQEK</sequence>
<evidence type="ECO:0000256" key="1">
    <source>
        <dbReference type="SAM" id="SignalP"/>
    </source>
</evidence>
<dbReference type="Pfam" id="PF10946">
    <property type="entry name" value="DUF2625"/>
    <property type="match status" value="1"/>
</dbReference>
<dbReference type="NCBIfam" id="NF008498">
    <property type="entry name" value="PRK11408.1-5"/>
    <property type="match status" value="1"/>
</dbReference>
<dbReference type="Proteomes" id="UP001596405">
    <property type="component" value="Unassembled WGS sequence"/>
</dbReference>
<comment type="caution">
    <text evidence="2">The sequence shown here is derived from an EMBL/GenBank/DDBJ whole genome shotgun (WGS) entry which is preliminary data.</text>
</comment>
<reference evidence="3" key="1">
    <citation type="journal article" date="2019" name="Int. J. Syst. Evol. Microbiol.">
        <title>The Global Catalogue of Microorganisms (GCM) 10K type strain sequencing project: providing services to taxonomists for standard genome sequencing and annotation.</title>
        <authorList>
            <consortium name="The Broad Institute Genomics Platform"/>
            <consortium name="The Broad Institute Genome Sequencing Center for Infectious Disease"/>
            <person name="Wu L."/>
            <person name="Ma J."/>
        </authorList>
    </citation>
    <scope>NUCLEOTIDE SEQUENCE [LARGE SCALE GENOMIC DNA]</scope>
    <source>
        <strain evidence="3">CGMCC 4.7393</strain>
    </source>
</reference>
<organism evidence="2 3">
    <name type="scientific">Rufibacter roseus</name>
    <dbReference type="NCBI Taxonomy" id="1567108"/>
    <lineage>
        <taxon>Bacteria</taxon>
        <taxon>Pseudomonadati</taxon>
        <taxon>Bacteroidota</taxon>
        <taxon>Cytophagia</taxon>
        <taxon>Cytophagales</taxon>
        <taxon>Hymenobacteraceae</taxon>
        <taxon>Rufibacter</taxon>
    </lineage>
</organism>
<feature type="signal peptide" evidence="1">
    <location>
        <begin position="1"/>
        <end position="18"/>
    </location>
</feature>
<keyword evidence="1" id="KW-0732">Signal</keyword>
<keyword evidence="3" id="KW-1185">Reference proteome</keyword>
<evidence type="ECO:0000313" key="2">
    <source>
        <dbReference type="EMBL" id="MFC6996031.1"/>
    </source>
</evidence>
<dbReference type="RefSeq" id="WP_082883163.1">
    <property type="nucleotide sequence ID" value="NZ_JBHSYQ010000001.1"/>
</dbReference>
<dbReference type="EMBL" id="JBHSYQ010000001">
    <property type="protein sequence ID" value="MFC6996031.1"/>
    <property type="molecule type" value="Genomic_DNA"/>
</dbReference>
<accession>A0ABW2DH22</accession>
<protein>
    <submittedName>
        <fullName evidence="2">DUF2625 domain-containing protein</fullName>
    </submittedName>
</protein>
<proteinExistence type="predicted"/>
<name>A0ABW2DH22_9BACT</name>
<gene>
    <name evidence="2" type="ORF">ACFQHR_00260</name>
</gene>